<comment type="similarity">
    <text evidence="2">Belongs to the integrin alpha chain family.</text>
</comment>
<reference evidence="14" key="1">
    <citation type="submission" date="2025-08" db="UniProtKB">
        <authorList>
            <consortium name="RefSeq"/>
        </authorList>
    </citation>
    <scope>IDENTIFICATION</scope>
</reference>
<dbReference type="GO" id="GO:0007229">
    <property type="term" value="P:integrin-mediated signaling pathway"/>
    <property type="evidence" value="ECO:0007669"/>
    <property type="project" value="UniProtKB-KW"/>
</dbReference>
<protein>
    <submittedName>
        <fullName evidence="14">Integrin alpha-8-like</fullName>
    </submittedName>
</protein>
<comment type="subcellular location">
    <subcellularLocation>
        <location evidence="1">Membrane</location>
        <topology evidence="1">Single-pass type I membrane protein</topology>
    </subcellularLocation>
</comment>
<accession>A0A9Y3VZE6</accession>
<dbReference type="FunFam" id="1.20.5.930:FF:000001">
    <property type="entry name" value="Integrin subunit alpha V"/>
    <property type="match status" value="1"/>
</dbReference>
<dbReference type="GeneID" id="102207693"/>
<evidence type="ECO:0000313" key="13">
    <source>
        <dbReference type="Proteomes" id="UP000695023"/>
    </source>
</evidence>
<dbReference type="Pfam" id="PF00357">
    <property type="entry name" value="Integrin_alpha"/>
    <property type="match status" value="1"/>
</dbReference>
<name>A0A9Y3VZE6_9CICH</name>
<evidence type="ECO:0000256" key="4">
    <source>
        <dbReference type="ARBA" id="ARBA00022889"/>
    </source>
</evidence>
<sequence length="181" mass="20165">ISTLQDTPELLGFLRNTSSPPHRHKRSISTAQDYSNKTLNCTNVSCLKIMCVVGRLDRGQSAVVKIRSRLWAHTFLQRRNDPYILNSTVSFAVTSMPYRIQPATLPQHRSAMGTLVLWGTPDVSFAVPLWVIILAILLGLLVLAILTLAMWKCGFFDRARPPADDDISDQEKLTSDQTGDA</sequence>
<proteinExistence type="inferred from homology"/>
<evidence type="ECO:0000256" key="2">
    <source>
        <dbReference type="ARBA" id="ARBA00008054"/>
    </source>
</evidence>
<evidence type="ECO:0000256" key="5">
    <source>
        <dbReference type="ARBA" id="ARBA00022989"/>
    </source>
</evidence>
<gene>
    <name evidence="14" type="primary">LOC102207693</name>
</gene>
<evidence type="ECO:0000256" key="11">
    <source>
        <dbReference type="SAM" id="Phobius"/>
    </source>
</evidence>
<evidence type="ECO:0000256" key="1">
    <source>
        <dbReference type="ARBA" id="ARBA00004479"/>
    </source>
</evidence>
<dbReference type="InterPro" id="IPR048286">
    <property type="entry name" value="Integrin_alpha_Ig-like_3"/>
</dbReference>
<dbReference type="GO" id="GO:0098609">
    <property type="term" value="P:cell-cell adhesion"/>
    <property type="evidence" value="ECO:0007669"/>
    <property type="project" value="TreeGrafter"/>
</dbReference>
<dbReference type="SUPFAM" id="SSF69179">
    <property type="entry name" value="Integrin domains"/>
    <property type="match status" value="1"/>
</dbReference>
<dbReference type="GO" id="GO:0005178">
    <property type="term" value="F:integrin binding"/>
    <property type="evidence" value="ECO:0007669"/>
    <property type="project" value="TreeGrafter"/>
</dbReference>
<keyword evidence="3 11" id="KW-0812">Transmembrane</keyword>
<dbReference type="PANTHER" id="PTHR23220">
    <property type="entry name" value="INTEGRIN ALPHA"/>
    <property type="match status" value="1"/>
</dbReference>
<evidence type="ECO:0000256" key="3">
    <source>
        <dbReference type="ARBA" id="ARBA00022692"/>
    </source>
</evidence>
<evidence type="ECO:0000256" key="7">
    <source>
        <dbReference type="ARBA" id="ARBA00023136"/>
    </source>
</evidence>
<keyword evidence="10" id="KW-0325">Glycoprotein</keyword>
<dbReference type="GO" id="GO:0009897">
    <property type="term" value="C:external side of plasma membrane"/>
    <property type="evidence" value="ECO:0007669"/>
    <property type="project" value="TreeGrafter"/>
</dbReference>
<keyword evidence="7 11" id="KW-0472">Membrane</keyword>
<keyword evidence="6" id="KW-0401">Integrin</keyword>
<evidence type="ECO:0000256" key="8">
    <source>
        <dbReference type="ARBA" id="ARBA00023157"/>
    </source>
</evidence>
<dbReference type="GO" id="GO:0008305">
    <property type="term" value="C:integrin complex"/>
    <property type="evidence" value="ECO:0007669"/>
    <property type="project" value="TreeGrafter"/>
</dbReference>
<keyword evidence="13" id="KW-1185">Reference proteome</keyword>
<dbReference type="InterPro" id="IPR018184">
    <property type="entry name" value="Integrin_alpha_C_CS"/>
</dbReference>
<feature type="domain" description="Integrin alpha third immunoglobulin-like" evidence="12">
    <location>
        <begin position="19"/>
        <end position="118"/>
    </location>
</feature>
<dbReference type="PROSITE" id="PS00242">
    <property type="entry name" value="INTEGRIN_ALPHA"/>
    <property type="match status" value="1"/>
</dbReference>
<evidence type="ECO:0000256" key="10">
    <source>
        <dbReference type="ARBA" id="ARBA00023180"/>
    </source>
</evidence>
<evidence type="ECO:0000256" key="9">
    <source>
        <dbReference type="ARBA" id="ARBA00023170"/>
    </source>
</evidence>
<dbReference type="RefSeq" id="XP_005755730.1">
    <property type="nucleotide sequence ID" value="XM_005755673.1"/>
</dbReference>
<evidence type="ECO:0000259" key="12">
    <source>
        <dbReference type="Pfam" id="PF20806"/>
    </source>
</evidence>
<dbReference type="PANTHER" id="PTHR23220:SF5">
    <property type="entry name" value="INTEGRIN ALPHA-8"/>
    <property type="match status" value="1"/>
</dbReference>
<dbReference type="Gene3D" id="1.20.5.930">
    <property type="entry name" value="Bicelle-embedded integrin alpha(iib) transmembrane segment"/>
    <property type="match status" value="1"/>
</dbReference>
<evidence type="ECO:0000256" key="6">
    <source>
        <dbReference type="ARBA" id="ARBA00023037"/>
    </source>
</evidence>
<dbReference type="AlphaFoldDB" id="A0A9Y3VZE6"/>
<dbReference type="GO" id="GO:0007160">
    <property type="term" value="P:cell-matrix adhesion"/>
    <property type="evidence" value="ECO:0007669"/>
    <property type="project" value="TreeGrafter"/>
</dbReference>
<dbReference type="GO" id="GO:0033627">
    <property type="term" value="P:cell adhesion mediated by integrin"/>
    <property type="evidence" value="ECO:0007669"/>
    <property type="project" value="TreeGrafter"/>
</dbReference>
<keyword evidence="8" id="KW-1015">Disulfide bond</keyword>
<keyword evidence="5 11" id="KW-1133">Transmembrane helix</keyword>
<dbReference type="Proteomes" id="UP000695023">
    <property type="component" value="Unplaced"/>
</dbReference>
<feature type="non-terminal residue" evidence="14">
    <location>
        <position position="1"/>
    </location>
</feature>
<feature type="transmembrane region" description="Helical" evidence="11">
    <location>
        <begin position="127"/>
        <end position="151"/>
    </location>
</feature>
<dbReference type="Pfam" id="PF20806">
    <property type="entry name" value="Integrin_A_Ig_3"/>
    <property type="match status" value="1"/>
</dbReference>
<organism evidence="13 14">
    <name type="scientific">Pundamilia nyererei</name>
    <dbReference type="NCBI Taxonomy" id="303518"/>
    <lineage>
        <taxon>Eukaryota</taxon>
        <taxon>Metazoa</taxon>
        <taxon>Chordata</taxon>
        <taxon>Craniata</taxon>
        <taxon>Vertebrata</taxon>
        <taxon>Euteleostomi</taxon>
        <taxon>Actinopterygii</taxon>
        <taxon>Neopterygii</taxon>
        <taxon>Teleostei</taxon>
        <taxon>Neoteleostei</taxon>
        <taxon>Acanthomorphata</taxon>
        <taxon>Ovalentaria</taxon>
        <taxon>Cichlomorphae</taxon>
        <taxon>Cichliformes</taxon>
        <taxon>Cichlidae</taxon>
        <taxon>African cichlids</taxon>
        <taxon>Pseudocrenilabrinae</taxon>
        <taxon>Haplochromini</taxon>
        <taxon>Pundamilia</taxon>
    </lineage>
</organism>
<keyword evidence="4" id="KW-0130">Cell adhesion</keyword>
<dbReference type="InterPro" id="IPR032695">
    <property type="entry name" value="Integrin_dom_sf"/>
</dbReference>
<keyword evidence="9" id="KW-0675">Receptor</keyword>
<evidence type="ECO:0000313" key="14">
    <source>
        <dbReference type="RefSeq" id="XP_005755730.1"/>
    </source>
</evidence>
<dbReference type="Gene3D" id="2.60.40.1530">
    <property type="entry name" value="ntegrin, alpha v. Chain A, domain 4"/>
    <property type="match status" value="1"/>
</dbReference>